<evidence type="ECO:0000313" key="2">
    <source>
        <dbReference type="Proteomes" id="UP000179076"/>
    </source>
</evidence>
<dbReference type="AlphaFoldDB" id="A0A1F6UZE9"/>
<dbReference type="EMBL" id="MFSP01000169">
    <property type="protein sequence ID" value="OGI62752.1"/>
    <property type="molecule type" value="Genomic_DNA"/>
</dbReference>
<accession>A0A1F6UZE9</accession>
<dbReference type="Proteomes" id="UP000179076">
    <property type="component" value="Unassembled WGS sequence"/>
</dbReference>
<organism evidence="1 2">
    <name type="scientific">Candidatus Muproteobacteria bacterium RBG_16_60_9</name>
    <dbReference type="NCBI Taxonomy" id="1817755"/>
    <lineage>
        <taxon>Bacteria</taxon>
        <taxon>Pseudomonadati</taxon>
        <taxon>Pseudomonadota</taxon>
        <taxon>Candidatus Muproteobacteria</taxon>
    </lineage>
</organism>
<comment type="caution">
    <text evidence="1">The sequence shown here is derived from an EMBL/GenBank/DDBJ whole genome shotgun (WGS) entry which is preliminary data.</text>
</comment>
<name>A0A1F6UZE9_9PROT</name>
<proteinExistence type="predicted"/>
<protein>
    <submittedName>
        <fullName evidence="1">Uncharacterized protein</fullName>
    </submittedName>
</protein>
<evidence type="ECO:0000313" key="1">
    <source>
        <dbReference type="EMBL" id="OGI62752.1"/>
    </source>
</evidence>
<reference evidence="1 2" key="1">
    <citation type="journal article" date="2016" name="Nat. Commun.">
        <title>Thousands of microbial genomes shed light on interconnected biogeochemical processes in an aquifer system.</title>
        <authorList>
            <person name="Anantharaman K."/>
            <person name="Brown C.T."/>
            <person name="Hug L.A."/>
            <person name="Sharon I."/>
            <person name="Castelle C.J."/>
            <person name="Probst A.J."/>
            <person name="Thomas B.C."/>
            <person name="Singh A."/>
            <person name="Wilkins M.J."/>
            <person name="Karaoz U."/>
            <person name="Brodie E.L."/>
            <person name="Williams K.H."/>
            <person name="Hubbard S.S."/>
            <person name="Banfield J.F."/>
        </authorList>
    </citation>
    <scope>NUCLEOTIDE SEQUENCE [LARGE SCALE GENOMIC DNA]</scope>
</reference>
<sequence>MKRRLIKATVDRNTTRERAAKLRALLRRAVDDWPQFDGEESVNGGDLVEWFALFRTDAKRILSPQRTR</sequence>
<gene>
    <name evidence="1" type="ORF">A2W18_11085</name>
</gene>